<dbReference type="SMART" id="SM00050">
    <property type="entry name" value="DISIN"/>
    <property type="match status" value="1"/>
</dbReference>
<sequence>MLLFLLFPIVALAMSVGRISPLSYVSEVHNLTIADGANGGATITLEIPATRRYDNILRRWWAVTDPNNAQLLNKYRPVPRALSGMTTPFGISTEKLFDFLTTNSSELEPPQDYHQYRFTLTKNSISNDHQVWSLDDDGNYVPHPDFEDEQEPSVASYEGTAYRRVASYQVSNGQIKYKYKPVGWARMTVGHNGRVKGQWKVEDPGLGTPKAIYHIDTRHSFETDLFPDELSLLDNLHTSHVVWRDADMRSAQYSDYLIADNDYTPLTESPAVEKRAENLEDEMRLVGADHYMPTVELHRRQSDSSDTGNSGFSSGVDLSDTIGNTNGCPQKRMIALVGVACDCNFLSRFNSSGEAREHVISMVNGASEQYQKAFNITLGLYSIVMANSTDCPSSPNATQLTWNFACDATDNVMGDRLSEFSKWRGEGNRSSDGLTTWSLMTACSGSGSVVGLSWLGMACRGTATGGNDGNSSWVSGTNVIQRNSLDWRIYAHEVGHTFGAVHDCDSSTCSQNLDDSNQCCPLSSSTCDAGGKYIMNPSATDSDDGFSPCSQGNICGAMEHNNVNSTCLTSNSDVHLLTNNECGNGIVEEGEECDCGTEEECRAANDTCCDPKTCKFTSGSQCDDLNDDCCNQCKFASKDTQCRASKGPCDPAEYCTGDSASCPSDKLAPNGQDCKDPDHPDVDGLTCISGHCTSRDLQCRTLLTNGTYSANGLDANSSRACNDETCMISCMGDEDNTFSTTCYRTSQNFLDGTPCRGKGTCQHGQCVNGSNTNPFSTPGNTPFGPNWLQAHKAIVIGVACGIGGLLFLLMIAGLVRRHLRSQGIIRAHKANKVAAPRPGPFSDFNAFGPRPSNPPPPYYPAVPPRAYAQPSYEMRTVGRY</sequence>
<feature type="binding site" evidence="4">
    <location>
        <position position="492"/>
    </location>
    <ligand>
        <name>Zn(2+)</name>
        <dbReference type="ChEBI" id="CHEBI:29105"/>
        <note>catalytic</note>
    </ligand>
</feature>
<feature type="binding site" evidence="4">
    <location>
        <position position="496"/>
    </location>
    <ligand>
        <name>Zn(2+)</name>
        <dbReference type="ChEBI" id="CHEBI:29105"/>
        <note>catalytic</note>
    </ligand>
</feature>
<accession>A0A060SWI7</accession>
<dbReference type="Gene3D" id="4.10.70.10">
    <property type="entry name" value="Disintegrin domain"/>
    <property type="match status" value="1"/>
</dbReference>
<dbReference type="Pfam" id="PF13688">
    <property type="entry name" value="Reprolysin_5"/>
    <property type="match status" value="1"/>
</dbReference>
<evidence type="ECO:0000256" key="1">
    <source>
        <dbReference type="ARBA" id="ARBA00023157"/>
    </source>
</evidence>
<dbReference type="InterPro" id="IPR036436">
    <property type="entry name" value="Disintegrin_dom_sf"/>
</dbReference>
<protein>
    <recommendedName>
        <fullName evidence="3">Disintegrin and metalloproteinase domain-containing protein B</fullName>
    </recommendedName>
</protein>
<evidence type="ECO:0000256" key="2">
    <source>
        <dbReference type="ARBA" id="ARBA00056552"/>
    </source>
</evidence>
<organism evidence="8">
    <name type="scientific">Blastobotrys adeninivorans</name>
    <name type="common">Yeast</name>
    <name type="synonym">Arxula adeninivorans</name>
    <dbReference type="NCBI Taxonomy" id="409370"/>
    <lineage>
        <taxon>Eukaryota</taxon>
        <taxon>Fungi</taxon>
        <taxon>Dikarya</taxon>
        <taxon>Ascomycota</taxon>
        <taxon>Saccharomycotina</taxon>
        <taxon>Dipodascomycetes</taxon>
        <taxon>Dipodascales</taxon>
        <taxon>Trichomonascaceae</taxon>
        <taxon>Blastobotrys</taxon>
    </lineage>
</organism>
<name>A0A060SWI7_BLAAD</name>
<dbReference type="InterPro" id="IPR024079">
    <property type="entry name" value="MetalloPept_cat_dom_sf"/>
</dbReference>
<keyword evidence="5" id="KW-1133">Transmembrane helix</keyword>
<reference evidence="8" key="2">
    <citation type="submission" date="2014-06" db="EMBL/GenBank/DDBJ databases">
        <title>The complete genome of Blastobotrys (Arxula) adeninivorans LS3 - a yeast of biotechnological interest.</title>
        <authorList>
            <person name="Kunze G."/>
            <person name="Gaillardin C."/>
            <person name="Czernicka M."/>
            <person name="Durrens P."/>
            <person name="Martin T."/>
            <person name="Boer E."/>
            <person name="Gabaldon T."/>
            <person name="Cruz J."/>
            <person name="Talla E."/>
            <person name="Marck C."/>
            <person name="Goffeau A."/>
            <person name="Barbe V."/>
            <person name="Baret P."/>
            <person name="Baronian K."/>
            <person name="Beier S."/>
            <person name="Bleykasten C."/>
            <person name="Bode R."/>
            <person name="Casaregola S."/>
            <person name="Despons L."/>
            <person name="Fairhead C."/>
            <person name="Giersberg M."/>
            <person name="Gierski P."/>
            <person name="Hahnel U."/>
            <person name="Hartmann A."/>
            <person name="Jankowska D."/>
            <person name="Jubin C."/>
            <person name="Jung P."/>
            <person name="Lafontaine I."/>
            <person name="Leh-Louis V."/>
            <person name="Lemaire M."/>
            <person name="Marcet-Houben M."/>
            <person name="Mascher M."/>
            <person name="Morel G."/>
            <person name="Richard G.-F."/>
            <person name="Riechen J."/>
            <person name="Sacerdot C."/>
            <person name="Sarkar A."/>
            <person name="Savel G."/>
            <person name="Schacherer J."/>
            <person name="Sherman D."/>
            <person name="Straub M.-L."/>
            <person name="Stein N."/>
            <person name="Thierry A."/>
            <person name="Trautwein-Schult A."/>
            <person name="Westhof E."/>
            <person name="Worch S."/>
            <person name="Dujon B."/>
            <person name="Souciet J.-L."/>
            <person name="Wincker P."/>
            <person name="Scholz U."/>
            <person name="Neuveglise N."/>
        </authorList>
    </citation>
    <scope>NUCLEOTIDE SEQUENCE</scope>
    <source>
        <strain evidence="8">LS3</strain>
    </source>
</reference>
<feature type="binding site" evidence="4">
    <location>
        <position position="502"/>
    </location>
    <ligand>
        <name>Zn(2+)</name>
        <dbReference type="ChEBI" id="CHEBI:29105"/>
        <note>catalytic</note>
    </ligand>
</feature>
<feature type="domain" description="Peptidase M12B" evidence="7">
    <location>
        <begin position="332"/>
        <end position="554"/>
    </location>
</feature>
<dbReference type="GO" id="GO:0046872">
    <property type="term" value="F:metal ion binding"/>
    <property type="evidence" value="ECO:0007669"/>
    <property type="project" value="UniProtKB-KW"/>
</dbReference>
<evidence type="ECO:0000259" key="7">
    <source>
        <dbReference type="PROSITE" id="PS50215"/>
    </source>
</evidence>
<dbReference type="PANTHER" id="PTHR11905:SF159">
    <property type="entry name" value="ADAM METALLOPROTEASE"/>
    <property type="match status" value="1"/>
</dbReference>
<keyword evidence="4" id="KW-0479">Metal-binding</keyword>
<dbReference type="InterPro" id="IPR001762">
    <property type="entry name" value="Disintegrin_dom"/>
</dbReference>
<dbReference type="SUPFAM" id="SSF57552">
    <property type="entry name" value="Blood coagulation inhibitor (disintegrin)"/>
    <property type="match status" value="1"/>
</dbReference>
<evidence type="ECO:0000256" key="3">
    <source>
        <dbReference type="ARBA" id="ARBA00074021"/>
    </source>
</evidence>
<dbReference type="AlphaFoldDB" id="A0A060SWI7"/>
<dbReference type="FunFam" id="4.10.70.10:FF:000003">
    <property type="entry name" value="Disintegrin and metalloproteinase domain-containing protein 17"/>
    <property type="match status" value="1"/>
</dbReference>
<dbReference type="SUPFAM" id="SSF55486">
    <property type="entry name" value="Metalloproteases ('zincins'), catalytic domain"/>
    <property type="match status" value="1"/>
</dbReference>
<dbReference type="PhylomeDB" id="A0A060SWI7"/>
<reference evidence="8" key="1">
    <citation type="submission" date="2014-02" db="EMBL/GenBank/DDBJ databases">
        <authorList>
            <person name="Genoscope - CEA"/>
        </authorList>
    </citation>
    <scope>NUCLEOTIDE SEQUENCE</scope>
    <source>
        <strain evidence="8">LS3</strain>
    </source>
</reference>
<keyword evidence="4" id="KW-0862">Zinc</keyword>
<dbReference type="Pfam" id="PF00200">
    <property type="entry name" value="Disintegrin"/>
    <property type="match status" value="1"/>
</dbReference>
<proteinExistence type="predicted"/>
<dbReference type="EMBL" id="HG937691">
    <property type="protein sequence ID" value="CDP33250.1"/>
    <property type="molecule type" value="Genomic_DNA"/>
</dbReference>
<dbReference type="InterPro" id="IPR001590">
    <property type="entry name" value="Peptidase_M12B"/>
</dbReference>
<dbReference type="PROSITE" id="PS50214">
    <property type="entry name" value="DISINTEGRIN_2"/>
    <property type="match status" value="1"/>
</dbReference>
<gene>
    <name evidence="8" type="ORF">GNLVRS02_ARAD1A05214g</name>
</gene>
<keyword evidence="5" id="KW-0472">Membrane</keyword>
<dbReference type="PANTHER" id="PTHR11905">
    <property type="entry name" value="ADAM A DISINTEGRIN AND METALLOPROTEASE DOMAIN"/>
    <property type="match status" value="1"/>
</dbReference>
<dbReference type="GO" id="GO:0004222">
    <property type="term" value="F:metalloendopeptidase activity"/>
    <property type="evidence" value="ECO:0007669"/>
    <property type="project" value="InterPro"/>
</dbReference>
<dbReference type="GO" id="GO:0006508">
    <property type="term" value="P:proteolysis"/>
    <property type="evidence" value="ECO:0007669"/>
    <property type="project" value="InterPro"/>
</dbReference>
<feature type="active site" evidence="4">
    <location>
        <position position="493"/>
    </location>
</feature>
<dbReference type="PROSITE" id="PS50215">
    <property type="entry name" value="ADAM_MEPRO"/>
    <property type="match status" value="1"/>
</dbReference>
<evidence type="ECO:0000313" key="8">
    <source>
        <dbReference type="EMBL" id="CDP33250.1"/>
    </source>
</evidence>
<keyword evidence="1" id="KW-1015">Disulfide bond</keyword>
<dbReference type="Gene3D" id="3.40.390.10">
    <property type="entry name" value="Collagenase (Catalytic Domain)"/>
    <property type="match status" value="1"/>
</dbReference>
<evidence type="ECO:0000256" key="4">
    <source>
        <dbReference type="PROSITE-ProRule" id="PRU00276"/>
    </source>
</evidence>
<feature type="domain" description="Disintegrin" evidence="6">
    <location>
        <begin position="579"/>
        <end position="670"/>
    </location>
</feature>
<feature type="transmembrane region" description="Helical" evidence="5">
    <location>
        <begin position="793"/>
        <end position="815"/>
    </location>
</feature>
<evidence type="ECO:0000259" key="6">
    <source>
        <dbReference type="PROSITE" id="PS50214"/>
    </source>
</evidence>
<keyword evidence="5" id="KW-0812">Transmembrane</keyword>
<comment type="function">
    <text evidence="2">Probable zinc protease.</text>
</comment>
<evidence type="ECO:0000256" key="5">
    <source>
        <dbReference type="SAM" id="Phobius"/>
    </source>
</evidence>
<comment type="caution">
    <text evidence="4">Lacks conserved residue(s) required for the propagation of feature annotation.</text>
</comment>